<dbReference type="AlphaFoldDB" id="A0A6G1IDZ1"/>
<reference evidence="2" key="1">
    <citation type="journal article" date="2020" name="Stud. Mycol.">
        <title>101 Dothideomycetes genomes: a test case for predicting lifestyles and emergence of pathogens.</title>
        <authorList>
            <person name="Haridas S."/>
            <person name="Albert R."/>
            <person name="Binder M."/>
            <person name="Bloem J."/>
            <person name="Labutti K."/>
            <person name="Salamov A."/>
            <person name="Andreopoulos B."/>
            <person name="Baker S."/>
            <person name="Barry K."/>
            <person name="Bills G."/>
            <person name="Bluhm B."/>
            <person name="Cannon C."/>
            <person name="Castanera R."/>
            <person name="Culley D."/>
            <person name="Daum C."/>
            <person name="Ezra D."/>
            <person name="Gonzalez J."/>
            <person name="Henrissat B."/>
            <person name="Kuo A."/>
            <person name="Liang C."/>
            <person name="Lipzen A."/>
            <person name="Lutzoni F."/>
            <person name="Magnuson J."/>
            <person name="Mondo S."/>
            <person name="Nolan M."/>
            <person name="Ohm R."/>
            <person name="Pangilinan J."/>
            <person name="Park H.-J."/>
            <person name="Ramirez L."/>
            <person name="Alfaro M."/>
            <person name="Sun H."/>
            <person name="Tritt A."/>
            <person name="Yoshinaga Y."/>
            <person name="Zwiers L.-H."/>
            <person name="Turgeon B."/>
            <person name="Goodwin S."/>
            <person name="Spatafora J."/>
            <person name="Crous P."/>
            <person name="Grigoriev I."/>
        </authorList>
    </citation>
    <scope>NUCLEOTIDE SEQUENCE</scope>
    <source>
        <strain evidence="2">CBS 122367</strain>
    </source>
</reference>
<organism evidence="2 3">
    <name type="scientific">Lentithecium fluviatile CBS 122367</name>
    <dbReference type="NCBI Taxonomy" id="1168545"/>
    <lineage>
        <taxon>Eukaryota</taxon>
        <taxon>Fungi</taxon>
        <taxon>Dikarya</taxon>
        <taxon>Ascomycota</taxon>
        <taxon>Pezizomycotina</taxon>
        <taxon>Dothideomycetes</taxon>
        <taxon>Pleosporomycetidae</taxon>
        <taxon>Pleosporales</taxon>
        <taxon>Massarineae</taxon>
        <taxon>Lentitheciaceae</taxon>
        <taxon>Lentithecium</taxon>
    </lineage>
</organism>
<gene>
    <name evidence="2" type="ORF">K458DRAFT_424934</name>
</gene>
<feature type="region of interest" description="Disordered" evidence="1">
    <location>
        <begin position="1"/>
        <end position="68"/>
    </location>
</feature>
<protein>
    <submittedName>
        <fullName evidence="2">Uncharacterized protein</fullName>
    </submittedName>
</protein>
<sequence>MFTTPQQPNPHHAHFNAQQSIQPSQHPSPHSPCTPRVSAPRLSNYDYRRRRRSLKDRPLAPQTDQERP</sequence>
<name>A0A6G1IDZ1_9PLEO</name>
<accession>A0A6G1IDZ1</accession>
<feature type="compositionally biased region" description="Low complexity" evidence="1">
    <location>
        <begin position="18"/>
        <end position="28"/>
    </location>
</feature>
<dbReference type="Proteomes" id="UP000799291">
    <property type="component" value="Unassembled WGS sequence"/>
</dbReference>
<evidence type="ECO:0000313" key="2">
    <source>
        <dbReference type="EMBL" id="KAF2676193.1"/>
    </source>
</evidence>
<dbReference type="EMBL" id="MU005638">
    <property type="protein sequence ID" value="KAF2676193.1"/>
    <property type="molecule type" value="Genomic_DNA"/>
</dbReference>
<proteinExistence type="predicted"/>
<keyword evidence="3" id="KW-1185">Reference proteome</keyword>
<evidence type="ECO:0000256" key="1">
    <source>
        <dbReference type="SAM" id="MobiDB-lite"/>
    </source>
</evidence>
<evidence type="ECO:0000313" key="3">
    <source>
        <dbReference type="Proteomes" id="UP000799291"/>
    </source>
</evidence>